<dbReference type="AlphaFoldDB" id="A0A0F9R3X9"/>
<name>A0A0F9R3X9_9ZZZZ</name>
<reference evidence="1" key="1">
    <citation type="journal article" date="2015" name="Nature">
        <title>Complex archaea that bridge the gap between prokaryotes and eukaryotes.</title>
        <authorList>
            <person name="Spang A."/>
            <person name="Saw J.H."/>
            <person name="Jorgensen S.L."/>
            <person name="Zaremba-Niedzwiedzka K."/>
            <person name="Martijn J."/>
            <person name="Lind A.E."/>
            <person name="van Eijk R."/>
            <person name="Schleper C."/>
            <person name="Guy L."/>
            <person name="Ettema T.J."/>
        </authorList>
    </citation>
    <scope>NUCLEOTIDE SEQUENCE</scope>
</reference>
<dbReference type="EMBL" id="LAZR01003284">
    <property type="protein sequence ID" value="KKN19981.1"/>
    <property type="molecule type" value="Genomic_DNA"/>
</dbReference>
<comment type="caution">
    <text evidence="1">The sequence shown here is derived from an EMBL/GenBank/DDBJ whole genome shotgun (WGS) entry which is preliminary data.</text>
</comment>
<organism evidence="1">
    <name type="scientific">marine sediment metagenome</name>
    <dbReference type="NCBI Taxonomy" id="412755"/>
    <lineage>
        <taxon>unclassified sequences</taxon>
        <taxon>metagenomes</taxon>
        <taxon>ecological metagenomes</taxon>
    </lineage>
</organism>
<evidence type="ECO:0000313" key="1">
    <source>
        <dbReference type="EMBL" id="KKN19981.1"/>
    </source>
</evidence>
<protein>
    <submittedName>
        <fullName evidence="1">Uncharacterized protein</fullName>
    </submittedName>
</protein>
<proteinExistence type="predicted"/>
<accession>A0A0F9R3X9</accession>
<sequence length="77" mass="8844">MYKTMSVWIEGERNGEKLMLQSSFIKDDPWLRIEGHSSGDVSFHFDADGLRQFVEALEGLEKDILKAKKEEVKVKDG</sequence>
<gene>
    <name evidence="1" type="ORF">LCGC14_0940340</name>
</gene>